<proteinExistence type="predicted"/>
<reference evidence="3" key="1">
    <citation type="journal article" date="2014" name="Sci. Data">
        <title>Genomes of diverse isolates of the marine cyanobacterium Prochlorococcus.</title>
        <authorList>
            <person name="Biller S."/>
            <person name="Berube P."/>
            <person name="Thompson J."/>
            <person name="Kelly L."/>
            <person name="Roggensack S."/>
            <person name="Awad L."/>
            <person name="Roache-Johnson K."/>
            <person name="Ding H."/>
            <person name="Giovannoni S.J."/>
            <person name="Moore L.R."/>
            <person name="Chisholm S.W."/>
        </authorList>
    </citation>
    <scope>NUCLEOTIDE SEQUENCE [LARGE SCALE GENOMIC DNA]</scope>
    <source>
        <strain evidence="3">PAC1</strain>
    </source>
</reference>
<comment type="caution">
    <text evidence="2">The sequence shown here is derived from an EMBL/GenBank/DDBJ whole genome shotgun (WGS) entry which is preliminary data.</text>
</comment>
<dbReference type="EMBL" id="JNAX01000010">
    <property type="protein sequence ID" value="KGG20867.1"/>
    <property type="molecule type" value="Genomic_DNA"/>
</dbReference>
<evidence type="ECO:0000256" key="1">
    <source>
        <dbReference type="SAM" id="MobiDB-lite"/>
    </source>
</evidence>
<name>A0A0A2C5Q2_PROMR</name>
<organism evidence="2 3">
    <name type="scientific">Prochlorococcus marinus str. PAC1</name>
    <dbReference type="NCBI Taxonomy" id="59924"/>
    <lineage>
        <taxon>Bacteria</taxon>
        <taxon>Bacillati</taxon>
        <taxon>Cyanobacteriota</taxon>
        <taxon>Cyanophyceae</taxon>
        <taxon>Synechococcales</taxon>
        <taxon>Prochlorococcaceae</taxon>
        <taxon>Prochlorococcus</taxon>
    </lineage>
</organism>
<dbReference type="AlphaFoldDB" id="A0A0A2C5Q2"/>
<sequence length="97" mass="10725">MSENDSETNNQSINSDLDDTGTIQTNNDPKLIDQSQDLNSYPKWINNKGEEVKQVFGFNENAELVNARVAMIGFLMLILTELAFGGEPATLKIFGIS</sequence>
<evidence type="ECO:0000313" key="2">
    <source>
        <dbReference type="EMBL" id="KGG20867.1"/>
    </source>
</evidence>
<evidence type="ECO:0000313" key="3">
    <source>
        <dbReference type="Proteomes" id="UP000030392"/>
    </source>
</evidence>
<dbReference type="SUPFAM" id="SSF103511">
    <property type="entry name" value="Chlorophyll a-b binding protein"/>
    <property type="match status" value="1"/>
</dbReference>
<dbReference type="RefSeq" id="WP_036905350.1">
    <property type="nucleotide sequence ID" value="NZ_CP138967.1"/>
</dbReference>
<protein>
    <submittedName>
        <fullName evidence="2">Putative high light inducible protein</fullName>
    </submittedName>
</protein>
<accession>A0A0A2C5Q2</accession>
<gene>
    <name evidence="2" type="ORF">EV03_0803</name>
</gene>
<feature type="region of interest" description="Disordered" evidence="1">
    <location>
        <begin position="1"/>
        <end position="35"/>
    </location>
</feature>
<feature type="compositionally biased region" description="Polar residues" evidence="1">
    <location>
        <begin position="7"/>
        <end position="35"/>
    </location>
</feature>
<dbReference type="Proteomes" id="UP000030392">
    <property type="component" value="Unassembled WGS sequence"/>
</dbReference>